<proteinExistence type="predicted"/>
<keyword evidence="1" id="KW-0812">Transmembrane</keyword>
<organism evidence="2 3">
    <name type="scientific">Prevotella communis</name>
    <dbReference type="NCBI Taxonomy" id="2913614"/>
    <lineage>
        <taxon>Bacteria</taxon>
        <taxon>Pseudomonadati</taxon>
        <taxon>Bacteroidota</taxon>
        <taxon>Bacteroidia</taxon>
        <taxon>Bacteroidales</taxon>
        <taxon>Prevotellaceae</taxon>
        <taxon>Prevotella</taxon>
    </lineage>
</organism>
<evidence type="ECO:0000313" key="3">
    <source>
        <dbReference type="Proteomes" id="UP000198779"/>
    </source>
</evidence>
<name>A0A1G7SEP1_9BACT</name>
<dbReference type="EMBL" id="FNCQ01000001">
    <property type="protein sequence ID" value="SDG21537.1"/>
    <property type="molecule type" value="Genomic_DNA"/>
</dbReference>
<reference evidence="3" key="1">
    <citation type="submission" date="2016-10" db="EMBL/GenBank/DDBJ databases">
        <authorList>
            <person name="Varghese N."/>
            <person name="Submissions S."/>
        </authorList>
    </citation>
    <scope>NUCLEOTIDE SEQUENCE [LARGE SCALE GENOMIC DNA]</scope>
    <source>
        <strain evidence="3">BP1-148</strain>
    </source>
</reference>
<keyword evidence="1" id="KW-1133">Transmembrane helix</keyword>
<dbReference type="Proteomes" id="UP000198779">
    <property type="component" value="Unassembled WGS sequence"/>
</dbReference>
<keyword evidence="3" id="KW-1185">Reference proteome</keyword>
<dbReference type="AlphaFoldDB" id="A0A1G7SEP1"/>
<keyword evidence="1" id="KW-0472">Membrane</keyword>
<feature type="transmembrane region" description="Helical" evidence="1">
    <location>
        <begin position="21"/>
        <end position="40"/>
    </location>
</feature>
<sequence>MEEILIKRPALGMSDYHLNKFLAICCVFPVIYLTEVSGINPRSIPWPLFIGGFMGCVFLLFIAIKKILMIPKRTYLTINDDRVIVNERRGQWEVRFDEVKSFECETTKLWRFNLPTDHMIVHLKNGNGYVKMFSTDGLTIKQHELCDLLNERLQIFNEKISQ</sequence>
<feature type="transmembrane region" description="Helical" evidence="1">
    <location>
        <begin position="46"/>
        <end position="64"/>
    </location>
</feature>
<dbReference type="STRING" id="645274.SAMN04487901_101292"/>
<evidence type="ECO:0000313" key="2">
    <source>
        <dbReference type="EMBL" id="SDG21537.1"/>
    </source>
</evidence>
<accession>A0A1G7SEP1</accession>
<protein>
    <submittedName>
        <fullName evidence="2">Uncharacterized protein</fullName>
    </submittedName>
</protein>
<evidence type="ECO:0000256" key="1">
    <source>
        <dbReference type="SAM" id="Phobius"/>
    </source>
</evidence>
<gene>
    <name evidence="2" type="ORF">SAMN04487901_101292</name>
</gene>
<dbReference type="RefSeq" id="WP_143010057.1">
    <property type="nucleotide sequence ID" value="NZ_FNCQ01000001.1"/>
</dbReference>